<evidence type="ECO:0000313" key="5">
    <source>
        <dbReference type="Proteomes" id="UP001524642"/>
    </source>
</evidence>
<name>A0ABT1XBS8_9PROT</name>
<comment type="pathway">
    <text evidence="1">Cofactor biosynthesis; pyrroloquinoline quinone biosynthesis.</text>
</comment>
<accession>A0ABT1XBS8</accession>
<dbReference type="Gene3D" id="1.10.10.1150">
    <property type="entry name" value="Coenzyme PQQ synthesis protein D (PqqD)"/>
    <property type="match status" value="1"/>
</dbReference>
<evidence type="ECO:0000313" key="4">
    <source>
        <dbReference type="EMBL" id="MCR0985164.1"/>
    </source>
</evidence>
<dbReference type="InterPro" id="IPR008792">
    <property type="entry name" value="PQQD"/>
</dbReference>
<organism evidence="4 5">
    <name type="scientific">Roseomonas populi</name>
    <dbReference type="NCBI Taxonomy" id="3121582"/>
    <lineage>
        <taxon>Bacteria</taxon>
        <taxon>Pseudomonadati</taxon>
        <taxon>Pseudomonadota</taxon>
        <taxon>Alphaproteobacteria</taxon>
        <taxon>Acetobacterales</taxon>
        <taxon>Roseomonadaceae</taxon>
        <taxon>Roseomonas</taxon>
    </lineage>
</organism>
<proteinExistence type="predicted"/>
<comment type="caution">
    <text evidence="4">The sequence shown here is derived from an EMBL/GenBank/DDBJ whole genome shotgun (WGS) entry which is preliminary data.</text>
</comment>
<keyword evidence="3" id="KW-0884">PQQ biosynthesis</keyword>
<dbReference type="InterPro" id="IPR022479">
    <property type="entry name" value="PqqD_bac"/>
</dbReference>
<gene>
    <name evidence="4" type="primary">pqqD</name>
    <name evidence="4" type="ORF">NRP21_24225</name>
</gene>
<dbReference type="EMBL" id="JANJOU010000030">
    <property type="protein sequence ID" value="MCR0985164.1"/>
    <property type="molecule type" value="Genomic_DNA"/>
</dbReference>
<dbReference type="Pfam" id="PF05402">
    <property type="entry name" value="PqqD"/>
    <property type="match status" value="1"/>
</dbReference>
<dbReference type="RefSeq" id="WP_257718817.1">
    <property type="nucleotide sequence ID" value="NZ_JANJOU010000030.1"/>
</dbReference>
<dbReference type="Proteomes" id="UP001524642">
    <property type="component" value="Unassembled WGS sequence"/>
</dbReference>
<evidence type="ECO:0000256" key="2">
    <source>
        <dbReference type="ARBA" id="ARBA00011741"/>
    </source>
</evidence>
<keyword evidence="5" id="KW-1185">Reference proteome</keyword>
<comment type="subunit">
    <text evidence="2">Monomer. Interacts with PqqE.</text>
</comment>
<sequence length="91" mass="9902">MTVAPATVPRFARGMRLREDAARNRWVVVGPERLFVPDEIALEILRLIDGARSVDAIVDDLAARYDAPREAIAADVLALLSDLHGKGVVTP</sequence>
<dbReference type="InterPro" id="IPR041881">
    <property type="entry name" value="PqqD_sf"/>
</dbReference>
<protein>
    <submittedName>
        <fullName evidence="4">Pyrroloquinoline quinone biosynthesis peptide chaperone PqqD</fullName>
    </submittedName>
</protein>
<dbReference type="NCBIfam" id="TIGR03859">
    <property type="entry name" value="PQQ_PqqD"/>
    <property type="match status" value="1"/>
</dbReference>
<evidence type="ECO:0000256" key="1">
    <source>
        <dbReference type="ARBA" id="ARBA00004886"/>
    </source>
</evidence>
<evidence type="ECO:0000256" key="3">
    <source>
        <dbReference type="ARBA" id="ARBA00022905"/>
    </source>
</evidence>
<reference evidence="4 5" key="1">
    <citation type="submission" date="2022-06" db="EMBL/GenBank/DDBJ databases">
        <title>Roseomonas CN29.</title>
        <authorList>
            <person name="Cheng Y."/>
            <person name="He X."/>
        </authorList>
    </citation>
    <scope>NUCLEOTIDE SEQUENCE [LARGE SCALE GENOMIC DNA]</scope>
    <source>
        <strain evidence="4 5">CN29</strain>
    </source>
</reference>